<dbReference type="InterPro" id="IPR050546">
    <property type="entry name" value="Glycosyl_Hydrlase_16"/>
</dbReference>
<dbReference type="PANTHER" id="PTHR10963:SF55">
    <property type="entry name" value="GLYCOSIDE HYDROLASE FAMILY 16 PROTEIN"/>
    <property type="match status" value="1"/>
</dbReference>
<feature type="domain" description="GH16" evidence="2">
    <location>
        <begin position="39"/>
        <end position="284"/>
    </location>
</feature>
<evidence type="ECO:0000256" key="1">
    <source>
        <dbReference type="ARBA" id="ARBA00006865"/>
    </source>
</evidence>
<dbReference type="RefSeq" id="WP_120514764.1">
    <property type="nucleotide sequence ID" value="NZ_QXZY01000002.1"/>
</dbReference>
<dbReference type="GO" id="GO:0005975">
    <property type="term" value="P:carbohydrate metabolic process"/>
    <property type="evidence" value="ECO:0007669"/>
    <property type="project" value="InterPro"/>
</dbReference>
<dbReference type="Gene3D" id="2.60.120.200">
    <property type="match status" value="1"/>
</dbReference>
<sequence>MKAIHYIPVLLMGINILACGGKTNDPQPPPYIPPTQVDKGWTFETNPTWADEFGYTGLPDNTKWGYDTGGDGWGNNELQYYTTRSENASVGNGLLTITAIKETFQNRGYTSARLVSKGKGDFLYGRFEVKAKLPKGRGTWPAIWMLPTDWAYGGWPKSGEIDIMEHVGYDPNMVHISVHTESYNHSINTQKSAKRTVEKAMEEFHVYRVDWTPYAIRGYIDGLLLFTFTNEGTGGPAWPFDKRFHFLLNIAVGGNWGGVQGVDETVFPAKFEIDYVRVYKMIDK</sequence>
<protein>
    <submittedName>
        <fullName evidence="3">Glycoside hydrolase family 16 protein</fullName>
    </submittedName>
</protein>
<comment type="caution">
    <text evidence="3">The sequence shown here is derived from an EMBL/GenBank/DDBJ whole genome shotgun (WGS) entry which is preliminary data.</text>
</comment>
<organism evidence="3 4">
    <name type="scientific">Chitinophaga barathri</name>
    <dbReference type="NCBI Taxonomy" id="1647451"/>
    <lineage>
        <taxon>Bacteria</taxon>
        <taxon>Pseudomonadati</taxon>
        <taxon>Bacteroidota</taxon>
        <taxon>Chitinophagia</taxon>
        <taxon>Chitinophagales</taxon>
        <taxon>Chitinophagaceae</taxon>
        <taxon>Chitinophaga</taxon>
    </lineage>
</organism>
<keyword evidence="4" id="KW-1185">Reference proteome</keyword>
<proteinExistence type="inferred from homology"/>
<comment type="similarity">
    <text evidence="1">Belongs to the glycosyl hydrolase 16 family.</text>
</comment>
<dbReference type="CDD" id="cd08023">
    <property type="entry name" value="GH16_laminarinase_like"/>
    <property type="match status" value="1"/>
</dbReference>
<evidence type="ECO:0000313" key="3">
    <source>
        <dbReference type="EMBL" id="RPD41825.1"/>
    </source>
</evidence>
<dbReference type="PANTHER" id="PTHR10963">
    <property type="entry name" value="GLYCOSYL HYDROLASE-RELATED"/>
    <property type="match status" value="1"/>
</dbReference>
<dbReference type="EMBL" id="RMBX01000003">
    <property type="protein sequence ID" value="RPD41825.1"/>
    <property type="molecule type" value="Genomic_DNA"/>
</dbReference>
<dbReference type="InterPro" id="IPR013320">
    <property type="entry name" value="ConA-like_dom_sf"/>
</dbReference>
<dbReference type="PROSITE" id="PS51762">
    <property type="entry name" value="GH16_2"/>
    <property type="match status" value="1"/>
</dbReference>
<keyword evidence="3" id="KW-0378">Hydrolase</keyword>
<dbReference type="Pfam" id="PF00722">
    <property type="entry name" value="Glyco_hydro_16"/>
    <property type="match status" value="1"/>
</dbReference>
<dbReference type="AlphaFoldDB" id="A0A3N4MEP1"/>
<dbReference type="InterPro" id="IPR000757">
    <property type="entry name" value="Beta-glucanase-like"/>
</dbReference>
<reference evidence="4" key="1">
    <citation type="submission" date="2018-11" db="EMBL/GenBank/DDBJ databases">
        <title>Chitinophaga lutea sp.nov., isolate from arsenic contaminated soil.</title>
        <authorList>
            <person name="Zong Y."/>
        </authorList>
    </citation>
    <scope>NUCLEOTIDE SEQUENCE [LARGE SCALE GENOMIC DNA]</scope>
    <source>
        <strain evidence="4">YLT18</strain>
    </source>
</reference>
<dbReference type="OrthoDB" id="9809583at2"/>
<evidence type="ECO:0000313" key="4">
    <source>
        <dbReference type="Proteomes" id="UP000279089"/>
    </source>
</evidence>
<dbReference type="Proteomes" id="UP000279089">
    <property type="component" value="Unassembled WGS sequence"/>
</dbReference>
<dbReference type="GO" id="GO:0004553">
    <property type="term" value="F:hydrolase activity, hydrolyzing O-glycosyl compounds"/>
    <property type="evidence" value="ECO:0007669"/>
    <property type="project" value="InterPro"/>
</dbReference>
<dbReference type="SUPFAM" id="SSF49899">
    <property type="entry name" value="Concanavalin A-like lectins/glucanases"/>
    <property type="match status" value="1"/>
</dbReference>
<name>A0A3N4MEP1_9BACT</name>
<evidence type="ECO:0000259" key="2">
    <source>
        <dbReference type="PROSITE" id="PS51762"/>
    </source>
</evidence>
<accession>A0A3N4MEP1</accession>
<gene>
    <name evidence="3" type="ORF">EG028_06575</name>
</gene>